<dbReference type="Gene3D" id="3.60.70.12">
    <property type="entry name" value="L-amino peptidase D-ALA esterase/amidase"/>
    <property type="match status" value="1"/>
</dbReference>
<proteinExistence type="inferred from homology"/>
<dbReference type="FunFam" id="3.10.20.340:FF:000003">
    <property type="entry name" value="Arginine biosynthesis bifunctional protein ArgJ"/>
    <property type="match status" value="1"/>
</dbReference>
<keyword evidence="4" id="KW-0808">Transferase</keyword>
<dbReference type="CDD" id="cd02152">
    <property type="entry name" value="OAT"/>
    <property type="match status" value="1"/>
</dbReference>
<gene>
    <name evidence="7" type="ORF">METZ01_LOCUS263079</name>
</gene>
<organism evidence="7">
    <name type="scientific">marine metagenome</name>
    <dbReference type="NCBI Taxonomy" id="408172"/>
    <lineage>
        <taxon>unclassified sequences</taxon>
        <taxon>metagenomes</taxon>
        <taxon>ecological metagenomes</taxon>
    </lineage>
</organism>
<dbReference type="EMBL" id="UINC01073668">
    <property type="protein sequence ID" value="SVC10225.1"/>
    <property type="molecule type" value="Genomic_DNA"/>
</dbReference>
<dbReference type="NCBIfam" id="NF003802">
    <property type="entry name" value="PRK05388.1"/>
    <property type="match status" value="1"/>
</dbReference>
<evidence type="ECO:0000256" key="2">
    <source>
        <dbReference type="ARBA" id="ARBA00006774"/>
    </source>
</evidence>
<dbReference type="PANTHER" id="PTHR23100:SF0">
    <property type="entry name" value="ARGININE BIOSYNTHESIS BIFUNCTIONAL PROTEIN ARGJ, MITOCHONDRIAL"/>
    <property type="match status" value="1"/>
</dbReference>
<evidence type="ECO:0000256" key="1">
    <source>
        <dbReference type="ARBA" id="ARBA00004496"/>
    </source>
</evidence>
<dbReference type="PANTHER" id="PTHR23100">
    <property type="entry name" value="ARGININE BIOSYNTHESIS BIFUNCTIONAL PROTEIN ARGJ"/>
    <property type="match status" value="1"/>
</dbReference>
<dbReference type="Pfam" id="PF01960">
    <property type="entry name" value="ArgJ"/>
    <property type="match status" value="1"/>
</dbReference>
<dbReference type="GO" id="GO:0004042">
    <property type="term" value="F:L-glutamate N-acetyltransferase activity"/>
    <property type="evidence" value="ECO:0007669"/>
    <property type="project" value="TreeGrafter"/>
</dbReference>
<keyword evidence="6" id="KW-0012">Acyltransferase</keyword>
<dbReference type="Gene3D" id="3.10.20.340">
    <property type="entry name" value="ArgJ beta chain, C-terminal domain"/>
    <property type="match status" value="1"/>
</dbReference>
<accession>A0A382JF27</accession>
<dbReference type="AlphaFoldDB" id="A0A382JF27"/>
<dbReference type="GO" id="GO:0005737">
    <property type="term" value="C:cytoplasm"/>
    <property type="evidence" value="ECO:0007669"/>
    <property type="project" value="UniProtKB-SubCell"/>
</dbReference>
<reference evidence="7" key="1">
    <citation type="submission" date="2018-05" db="EMBL/GenBank/DDBJ databases">
        <authorList>
            <person name="Lanie J.A."/>
            <person name="Ng W.-L."/>
            <person name="Kazmierczak K.M."/>
            <person name="Andrzejewski T.M."/>
            <person name="Davidsen T.M."/>
            <person name="Wayne K.J."/>
            <person name="Tettelin H."/>
            <person name="Glass J.I."/>
            <person name="Rusch D."/>
            <person name="Podicherti R."/>
            <person name="Tsui H.-C.T."/>
            <person name="Winkler M.E."/>
        </authorList>
    </citation>
    <scope>NUCLEOTIDE SEQUENCE</scope>
</reference>
<dbReference type="HAMAP" id="MF_01106">
    <property type="entry name" value="ArgJ"/>
    <property type="match status" value="1"/>
</dbReference>
<evidence type="ECO:0000256" key="6">
    <source>
        <dbReference type="ARBA" id="ARBA00023315"/>
    </source>
</evidence>
<protein>
    <submittedName>
        <fullName evidence="7">Uncharacterized protein</fullName>
    </submittedName>
</protein>
<dbReference type="GO" id="GO:0006592">
    <property type="term" value="P:ornithine biosynthetic process"/>
    <property type="evidence" value="ECO:0007669"/>
    <property type="project" value="TreeGrafter"/>
</dbReference>
<evidence type="ECO:0000313" key="7">
    <source>
        <dbReference type="EMBL" id="SVC10225.1"/>
    </source>
</evidence>
<name>A0A382JF27_9ZZZZ</name>
<comment type="similarity">
    <text evidence="2">Belongs to the ArgJ family.</text>
</comment>
<evidence type="ECO:0000256" key="5">
    <source>
        <dbReference type="ARBA" id="ARBA00022813"/>
    </source>
</evidence>
<sequence>AVKAISEKAANLIGCKTNQVFIAQTGVIGEQLPVERITKILPSLHGQMGSNWHEAAVTICTTDTYPKGATRNTEINGKNVTIAGIAKGSGMISPNMATMLAFIFTDAAIAKLELQTLLAESAEETFNSITVDSDTSTNDAVLAFASGLAKNEQSYSIKSRELLSFRKAFQNVMLDLAHQIVRDGEGATKFVEIGISGAESDAAARIIGLVIANSPLVKTAIAGEDANWGRIVMAVGKSGERIDRDKLALTIGGIQIAKLGCVVPGYDELPVHAHMKGQEILIEVDVGVGTGLATVWTCDLTHGYISINADYRS</sequence>
<keyword evidence="3" id="KW-0963">Cytoplasm</keyword>
<dbReference type="InterPro" id="IPR016117">
    <property type="entry name" value="ArgJ-like_dom_sf"/>
</dbReference>
<dbReference type="NCBIfam" id="TIGR00120">
    <property type="entry name" value="ArgJ"/>
    <property type="match status" value="1"/>
</dbReference>
<dbReference type="InterPro" id="IPR002813">
    <property type="entry name" value="Arg_biosynth_ArgJ"/>
</dbReference>
<dbReference type="GO" id="GO:0004358">
    <property type="term" value="F:L-glutamate N-acetyltransferase activity, acting on acetyl-L-ornithine as donor"/>
    <property type="evidence" value="ECO:0007669"/>
    <property type="project" value="InterPro"/>
</dbReference>
<dbReference type="InterPro" id="IPR042195">
    <property type="entry name" value="ArgJ_beta_C"/>
</dbReference>
<evidence type="ECO:0000256" key="4">
    <source>
        <dbReference type="ARBA" id="ARBA00022679"/>
    </source>
</evidence>
<dbReference type="SUPFAM" id="SSF56266">
    <property type="entry name" value="DmpA/ArgJ-like"/>
    <property type="match status" value="1"/>
</dbReference>
<evidence type="ECO:0000256" key="3">
    <source>
        <dbReference type="ARBA" id="ARBA00022490"/>
    </source>
</evidence>
<feature type="non-terminal residue" evidence="7">
    <location>
        <position position="1"/>
    </location>
</feature>
<dbReference type="GO" id="GO:0006526">
    <property type="term" value="P:L-arginine biosynthetic process"/>
    <property type="evidence" value="ECO:0007669"/>
    <property type="project" value="InterPro"/>
</dbReference>
<comment type="subcellular location">
    <subcellularLocation>
        <location evidence="1">Cytoplasm</location>
    </subcellularLocation>
</comment>
<keyword evidence="5" id="KW-0068">Autocatalytic cleavage</keyword>